<evidence type="ECO:0000256" key="2">
    <source>
        <dbReference type="ARBA" id="ARBA00001946"/>
    </source>
</evidence>
<sequence>MTASPPASSASSSAASAPDSSPAALARIAARVAVETGALIAELRGRGVAIAASKSSSVDIVTEADRAAERLIVSELRAARPEDGVLGEEGTGIDGRSPVTWVVDPIDGTVNYLYGIPAYAVSIAATVRDETAYADGRRPIAGAVYNPCTGELFDAWAGGGARLNGDPIAVTGLSDLSSALVGTGFGYTAERRAEQAQMVSRLLPLARDIRRMGSAALDLCSLAAGRLDAYYELGLQPWDYAAGVLIAEEAGAAIIGRDDATRPGTPFLFAGAPTLVEQLRTVVLGA</sequence>
<feature type="binding site" evidence="7">
    <location>
        <position position="88"/>
    </location>
    <ligand>
        <name>Mg(2+)</name>
        <dbReference type="ChEBI" id="CHEBI:18420"/>
        <label>1</label>
        <note>catalytic</note>
    </ligand>
</feature>
<comment type="similarity">
    <text evidence="3 8">Belongs to the inositol monophosphatase superfamily.</text>
</comment>
<feature type="binding site" evidence="7">
    <location>
        <position position="107"/>
    </location>
    <ligand>
        <name>Mg(2+)</name>
        <dbReference type="ChEBI" id="CHEBI:18420"/>
        <label>1</label>
        <note>catalytic</note>
    </ligand>
</feature>
<evidence type="ECO:0000313" key="9">
    <source>
        <dbReference type="EMBL" id="QBE47930.1"/>
    </source>
</evidence>
<dbReference type="InterPro" id="IPR000760">
    <property type="entry name" value="Inositol_monophosphatase-like"/>
</dbReference>
<evidence type="ECO:0000256" key="5">
    <source>
        <dbReference type="ARBA" id="ARBA00022801"/>
    </source>
</evidence>
<dbReference type="GO" id="GO:0006020">
    <property type="term" value="P:inositol metabolic process"/>
    <property type="evidence" value="ECO:0007669"/>
    <property type="project" value="TreeGrafter"/>
</dbReference>
<dbReference type="Proteomes" id="UP000289260">
    <property type="component" value="Chromosome"/>
</dbReference>
<evidence type="ECO:0000256" key="1">
    <source>
        <dbReference type="ARBA" id="ARBA00001033"/>
    </source>
</evidence>
<accession>A0A4P6KD22</accession>
<dbReference type="GO" id="GO:0008934">
    <property type="term" value="F:inositol monophosphate 1-phosphatase activity"/>
    <property type="evidence" value="ECO:0007669"/>
    <property type="project" value="InterPro"/>
</dbReference>
<dbReference type="GO" id="GO:0046872">
    <property type="term" value="F:metal ion binding"/>
    <property type="evidence" value="ECO:0007669"/>
    <property type="project" value="UniProtKB-KW"/>
</dbReference>
<reference evidence="9 10" key="1">
    <citation type="submission" date="2019-02" db="EMBL/GenBank/DDBJ databases">
        <authorList>
            <person name="Sun L."/>
            <person name="Pan D."/>
            <person name="Wu X."/>
        </authorList>
    </citation>
    <scope>NUCLEOTIDE SEQUENCE [LARGE SCALE GENOMIC DNA]</scope>
    <source>
        <strain evidence="9 10">JW-1</strain>
    </source>
</reference>
<keyword evidence="4 7" id="KW-0479">Metal-binding</keyword>
<evidence type="ECO:0000256" key="3">
    <source>
        <dbReference type="ARBA" id="ARBA00009759"/>
    </source>
</evidence>
<dbReference type="GO" id="GO:0007165">
    <property type="term" value="P:signal transduction"/>
    <property type="evidence" value="ECO:0007669"/>
    <property type="project" value="TreeGrafter"/>
</dbReference>
<evidence type="ECO:0000256" key="7">
    <source>
        <dbReference type="PIRSR" id="PIRSR600760-2"/>
    </source>
</evidence>
<feature type="binding site" evidence="7">
    <location>
        <position position="104"/>
    </location>
    <ligand>
        <name>Mg(2+)</name>
        <dbReference type="ChEBI" id="CHEBI:18420"/>
        <label>1</label>
        <note>catalytic</note>
    </ligand>
</feature>
<dbReference type="GO" id="GO:0046854">
    <property type="term" value="P:phosphatidylinositol phosphate biosynthetic process"/>
    <property type="evidence" value="ECO:0007669"/>
    <property type="project" value="InterPro"/>
</dbReference>
<dbReference type="PROSITE" id="PS00630">
    <property type="entry name" value="IMP_2"/>
    <property type="match status" value="1"/>
</dbReference>
<dbReference type="OrthoDB" id="9772456at2"/>
<dbReference type="Gene3D" id="3.30.540.10">
    <property type="entry name" value="Fructose-1,6-Bisphosphatase, subunit A, domain 1"/>
    <property type="match status" value="1"/>
</dbReference>
<dbReference type="Pfam" id="PF00459">
    <property type="entry name" value="Inositol_P"/>
    <property type="match status" value="1"/>
</dbReference>
<evidence type="ECO:0000256" key="8">
    <source>
        <dbReference type="RuleBase" id="RU364068"/>
    </source>
</evidence>
<feature type="binding site" evidence="7">
    <location>
        <position position="106"/>
    </location>
    <ligand>
        <name>Mg(2+)</name>
        <dbReference type="ChEBI" id="CHEBI:18420"/>
        <label>1</label>
        <note>catalytic</note>
    </ligand>
</feature>
<keyword evidence="6 7" id="KW-0460">Magnesium</keyword>
<evidence type="ECO:0000313" key="10">
    <source>
        <dbReference type="Proteomes" id="UP000289260"/>
    </source>
</evidence>
<proteinExistence type="inferred from homology"/>
<feature type="binding site" evidence="7">
    <location>
        <position position="239"/>
    </location>
    <ligand>
        <name>Mg(2+)</name>
        <dbReference type="ChEBI" id="CHEBI:18420"/>
        <label>1</label>
        <note>catalytic</note>
    </ligand>
</feature>
<dbReference type="SUPFAM" id="SSF56655">
    <property type="entry name" value="Carbohydrate phosphatase"/>
    <property type="match status" value="1"/>
</dbReference>
<dbReference type="PRINTS" id="PR00377">
    <property type="entry name" value="IMPHPHTASES"/>
</dbReference>
<dbReference type="AlphaFoldDB" id="A0A4P6KD22"/>
<evidence type="ECO:0000256" key="6">
    <source>
        <dbReference type="ARBA" id="ARBA00022842"/>
    </source>
</evidence>
<comment type="catalytic activity">
    <reaction evidence="1 8">
        <text>a myo-inositol phosphate + H2O = myo-inositol + phosphate</text>
        <dbReference type="Rhea" id="RHEA:24056"/>
        <dbReference type="ChEBI" id="CHEBI:15377"/>
        <dbReference type="ChEBI" id="CHEBI:17268"/>
        <dbReference type="ChEBI" id="CHEBI:43474"/>
        <dbReference type="ChEBI" id="CHEBI:84139"/>
        <dbReference type="EC" id="3.1.3.25"/>
    </reaction>
</comment>
<dbReference type="InterPro" id="IPR033942">
    <property type="entry name" value="IMPase"/>
</dbReference>
<dbReference type="RefSeq" id="WP_130109079.1">
    <property type="nucleotide sequence ID" value="NZ_CP035806.1"/>
</dbReference>
<dbReference type="EC" id="3.1.3.25" evidence="8"/>
<dbReference type="InterPro" id="IPR020550">
    <property type="entry name" value="Inositol_monophosphatase_CS"/>
</dbReference>
<dbReference type="Gene3D" id="3.40.190.80">
    <property type="match status" value="1"/>
</dbReference>
<comment type="cofactor">
    <cofactor evidence="2 7 8">
        <name>Mg(2+)</name>
        <dbReference type="ChEBI" id="CHEBI:18420"/>
    </cofactor>
</comment>
<dbReference type="PANTHER" id="PTHR20854:SF4">
    <property type="entry name" value="INOSITOL-1-MONOPHOSPHATASE-RELATED"/>
    <property type="match status" value="1"/>
</dbReference>
<keyword evidence="10" id="KW-1185">Reference proteome</keyword>
<evidence type="ECO:0000256" key="4">
    <source>
        <dbReference type="ARBA" id="ARBA00022723"/>
    </source>
</evidence>
<organism evidence="9 10">
    <name type="scientific">Leucobacter triazinivorans</name>
    <dbReference type="NCBI Taxonomy" id="1784719"/>
    <lineage>
        <taxon>Bacteria</taxon>
        <taxon>Bacillati</taxon>
        <taxon>Actinomycetota</taxon>
        <taxon>Actinomycetes</taxon>
        <taxon>Micrococcales</taxon>
        <taxon>Microbacteriaceae</taxon>
        <taxon>Leucobacter</taxon>
    </lineage>
</organism>
<dbReference type="PROSITE" id="PS00629">
    <property type="entry name" value="IMP_1"/>
    <property type="match status" value="1"/>
</dbReference>
<gene>
    <name evidence="9" type="ORF">EVS81_03055</name>
</gene>
<dbReference type="CDD" id="cd01639">
    <property type="entry name" value="IMPase"/>
    <property type="match status" value="1"/>
</dbReference>
<dbReference type="PANTHER" id="PTHR20854">
    <property type="entry name" value="INOSITOL MONOPHOSPHATASE"/>
    <property type="match status" value="1"/>
</dbReference>
<keyword evidence="5 8" id="KW-0378">Hydrolase</keyword>
<dbReference type="KEGG" id="ltr:EVS81_03055"/>
<dbReference type="InterPro" id="IPR020583">
    <property type="entry name" value="Inositol_monoP_metal-BS"/>
</dbReference>
<dbReference type="EMBL" id="CP035806">
    <property type="protein sequence ID" value="QBE47930.1"/>
    <property type="molecule type" value="Genomic_DNA"/>
</dbReference>
<name>A0A4P6KD22_9MICO</name>
<protein>
    <recommendedName>
        <fullName evidence="8">Inositol-1-monophosphatase</fullName>
        <ecNumber evidence="8">3.1.3.25</ecNumber>
    </recommendedName>
</protein>